<sequence>MSKQKTHVYFVPGMAAGKEIFKNIHLPEDRYVLHILEWLIPERNESLLNYAARMAARVKEKDVVLAGVSFGGVVAQEMAAFVNPRKLIIISSVKSRAELPRRLKIARRTAVYKLMPTRLMLSADDLTKFAIGPRSKKRLKLYQEFLHVRDKRYLDWAIRNMVCWQRKEPLRNIIHIHGDKDIIFPIKNISDCVVLEGGTHIMLLDKGSRVSEKIIAAIEE</sequence>
<evidence type="ECO:0000313" key="3">
    <source>
        <dbReference type="Proteomes" id="UP000238442"/>
    </source>
</evidence>
<dbReference type="InterPro" id="IPR000073">
    <property type="entry name" value="AB_hydrolase_1"/>
</dbReference>
<evidence type="ECO:0000313" key="2">
    <source>
        <dbReference type="EMBL" id="AVI52259.1"/>
    </source>
</evidence>
<organism evidence="2 3">
    <name type="scientific">Pukyongia salina</name>
    <dbReference type="NCBI Taxonomy" id="2094025"/>
    <lineage>
        <taxon>Bacteria</taxon>
        <taxon>Pseudomonadati</taxon>
        <taxon>Bacteroidota</taxon>
        <taxon>Flavobacteriia</taxon>
        <taxon>Flavobacteriales</taxon>
        <taxon>Flavobacteriaceae</taxon>
        <taxon>Pukyongia</taxon>
    </lineage>
</organism>
<dbReference type="EMBL" id="CP027062">
    <property type="protein sequence ID" value="AVI52259.1"/>
    <property type="molecule type" value="Genomic_DNA"/>
</dbReference>
<dbReference type="AlphaFoldDB" id="A0A2S0I027"/>
<dbReference type="RefSeq" id="WP_105217498.1">
    <property type="nucleotide sequence ID" value="NZ_CP027062.1"/>
</dbReference>
<gene>
    <name evidence="2" type="ORF">C5O00_14270</name>
</gene>
<dbReference type="GO" id="GO:0016787">
    <property type="term" value="F:hydrolase activity"/>
    <property type="evidence" value="ECO:0007669"/>
    <property type="project" value="UniProtKB-KW"/>
</dbReference>
<dbReference type="SUPFAM" id="SSF53474">
    <property type="entry name" value="alpha/beta-Hydrolases"/>
    <property type="match status" value="1"/>
</dbReference>
<feature type="domain" description="AB hydrolase-1" evidence="1">
    <location>
        <begin position="52"/>
        <end position="206"/>
    </location>
</feature>
<reference evidence="2 3" key="1">
    <citation type="submission" date="2018-02" db="EMBL/GenBank/DDBJ databases">
        <title>Genomic analysis of the strain RR4-38 isolated from a seawater recirculating aquaculture system.</title>
        <authorList>
            <person name="Kim Y.-S."/>
            <person name="Jang Y.H."/>
            <person name="Kim K.-H."/>
        </authorList>
    </citation>
    <scope>NUCLEOTIDE SEQUENCE [LARGE SCALE GENOMIC DNA]</scope>
    <source>
        <strain evidence="2 3">RR4-38</strain>
    </source>
</reference>
<keyword evidence="3" id="KW-1185">Reference proteome</keyword>
<dbReference type="Pfam" id="PF12697">
    <property type="entry name" value="Abhydrolase_6"/>
    <property type="match status" value="1"/>
</dbReference>
<accession>A0A2S0I027</accession>
<name>A0A2S0I027_9FLAO</name>
<dbReference type="InterPro" id="IPR029058">
    <property type="entry name" value="AB_hydrolase_fold"/>
</dbReference>
<protein>
    <submittedName>
        <fullName evidence="2">Alpha/beta hydrolase</fullName>
    </submittedName>
</protein>
<evidence type="ECO:0000259" key="1">
    <source>
        <dbReference type="Pfam" id="PF12697"/>
    </source>
</evidence>
<dbReference type="Gene3D" id="3.40.50.1820">
    <property type="entry name" value="alpha/beta hydrolase"/>
    <property type="match status" value="1"/>
</dbReference>
<keyword evidence="2" id="KW-0378">Hydrolase</keyword>
<dbReference type="OrthoDB" id="659408at2"/>
<dbReference type="Proteomes" id="UP000238442">
    <property type="component" value="Chromosome"/>
</dbReference>
<proteinExistence type="predicted"/>
<dbReference type="KEGG" id="aue:C5O00_14270"/>